<organism evidence="1 2">
    <name type="scientific">Corynebacterium suranareeae</name>
    <dbReference type="NCBI Taxonomy" id="2506452"/>
    <lineage>
        <taxon>Bacteria</taxon>
        <taxon>Bacillati</taxon>
        <taxon>Actinomycetota</taxon>
        <taxon>Actinomycetes</taxon>
        <taxon>Mycobacteriales</taxon>
        <taxon>Corynebacteriaceae</taxon>
        <taxon>Corynebacterium</taxon>
    </lineage>
</organism>
<reference evidence="1 2" key="1">
    <citation type="submission" date="2016-02" db="EMBL/GenBank/DDBJ databases">
        <title>Corynebacterium glutamicum N24 whole genome sequencing project.</title>
        <authorList>
            <person name="Matsutani M."/>
            <person name="Nangtapong N."/>
            <person name="Yakushi T."/>
            <person name="Matsushita K."/>
        </authorList>
    </citation>
    <scope>NUCLEOTIDE SEQUENCE [LARGE SCALE GENOMIC DNA]</scope>
    <source>
        <strain evidence="1 2">N24</strain>
    </source>
</reference>
<proteinExistence type="predicted"/>
<accession>A0A160PQX4</accession>
<protein>
    <submittedName>
        <fullName evidence="1">Uncharacterized protein</fullName>
    </submittedName>
</protein>
<dbReference type="KEGG" id="csur:N24_1764"/>
<evidence type="ECO:0000313" key="1">
    <source>
        <dbReference type="EMBL" id="BAU96026.1"/>
    </source>
</evidence>
<gene>
    <name evidence="1" type="ORF">N24_1764</name>
</gene>
<dbReference type="EMBL" id="AP017369">
    <property type="protein sequence ID" value="BAU96026.1"/>
    <property type="molecule type" value="Genomic_DNA"/>
</dbReference>
<dbReference type="AlphaFoldDB" id="A0A160PQX4"/>
<name>A0A160PQX4_9CORY</name>
<dbReference type="Proteomes" id="UP000218244">
    <property type="component" value="Chromosome"/>
</dbReference>
<sequence>MTSTFKLHRIIECDAVTITPKMARSMLISLGNILKSAPQFTSMVDAATYFEDDERALYIAGVLFYDRPSHIIRDASLGLFVPESYAAAGLAISATSIFPDTLGNPAVTNLLCAHVLSNNCADDERHMTLKIAAEGSPQHDLSRIFLHRFKAGTWETLRADIAAAAEIANKSIYNGVI</sequence>
<dbReference type="RefSeq" id="WP_157736414.1">
    <property type="nucleotide sequence ID" value="NZ_AP017369.1"/>
</dbReference>
<evidence type="ECO:0000313" key="2">
    <source>
        <dbReference type="Proteomes" id="UP000218244"/>
    </source>
</evidence>
<keyword evidence="2" id="KW-1185">Reference proteome</keyword>